<comment type="caution">
    <text evidence="1">The sequence shown here is derived from an EMBL/GenBank/DDBJ whole genome shotgun (WGS) entry which is preliminary data.</text>
</comment>
<keyword evidence="2" id="KW-1185">Reference proteome</keyword>
<evidence type="ECO:0000313" key="1">
    <source>
        <dbReference type="EMBL" id="GLC30518.1"/>
    </source>
</evidence>
<sequence length="80" mass="8872">MVMSGYPNIKAPRIVNTAFKSMNSIENKSNIINFEKMNNALFTGTIIICFKVQFSLSSKKIIEAIMPNTMGSSTHSVKVN</sequence>
<accession>A0ABQ5N5L0</accession>
<protein>
    <submittedName>
        <fullName evidence="1">Uncharacterized protein</fullName>
    </submittedName>
</protein>
<proteinExistence type="predicted"/>
<name>A0ABQ5N5L0_9CLOT</name>
<dbReference type="Proteomes" id="UP001208567">
    <property type="component" value="Unassembled WGS sequence"/>
</dbReference>
<gene>
    <name evidence="1" type="ORF">bsdE14_19280</name>
</gene>
<organism evidence="1 2">
    <name type="scientific">Clostridium omnivorum</name>
    <dbReference type="NCBI Taxonomy" id="1604902"/>
    <lineage>
        <taxon>Bacteria</taxon>
        <taxon>Bacillati</taxon>
        <taxon>Bacillota</taxon>
        <taxon>Clostridia</taxon>
        <taxon>Eubacteriales</taxon>
        <taxon>Clostridiaceae</taxon>
        <taxon>Clostridium</taxon>
    </lineage>
</organism>
<evidence type="ECO:0000313" key="2">
    <source>
        <dbReference type="Proteomes" id="UP001208567"/>
    </source>
</evidence>
<reference evidence="1 2" key="1">
    <citation type="journal article" date="2024" name="Int. J. Syst. Evol. Microbiol.">
        <title>Clostridium omnivorum sp. nov., isolated from anoxic soil under the treatment of reductive soil disinfestation.</title>
        <authorList>
            <person name="Ueki A."/>
            <person name="Tonouchi A."/>
            <person name="Kaku N."/>
            <person name="Honma S."/>
            <person name="Ueki K."/>
        </authorList>
    </citation>
    <scope>NUCLEOTIDE SEQUENCE [LARGE SCALE GENOMIC DNA]</scope>
    <source>
        <strain evidence="1 2">E14</strain>
    </source>
</reference>
<dbReference type="EMBL" id="BRXR01000001">
    <property type="protein sequence ID" value="GLC30518.1"/>
    <property type="molecule type" value="Genomic_DNA"/>
</dbReference>